<proteinExistence type="predicted"/>
<keyword evidence="2" id="KW-1185">Reference proteome</keyword>
<sequence length="28" mass="3251">MIAMASIECRSDVMMKWGDMFVSVRDLK</sequence>
<dbReference type="Proteomes" id="UP000007797">
    <property type="component" value="Unassembled WGS sequence"/>
</dbReference>
<name>F4Q455_CACFS</name>
<evidence type="ECO:0000313" key="1">
    <source>
        <dbReference type="EMBL" id="EGG17757.1"/>
    </source>
</evidence>
<dbReference type="EMBL" id="GL883021">
    <property type="protein sequence ID" value="EGG17757.1"/>
    <property type="molecule type" value="Genomic_DNA"/>
</dbReference>
<evidence type="ECO:0000313" key="2">
    <source>
        <dbReference type="Proteomes" id="UP000007797"/>
    </source>
</evidence>
<dbReference type="KEGG" id="dfa:DFA_08756"/>
<dbReference type="AlphaFoldDB" id="F4Q455"/>
<organism evidence="1 2">
    <name type="scientific">Cavenderia fasciculata</name>
    <name type="common">Slime mold</name>
    <name type="synonym">Dictyostelium fasciculatum</name>
    <dbReference type="NCBI Taxonomy" id="261658"/>
    <lineage>
        <taxon>Eukaryota</taxon>
        <taxon>Amoebozoa</taxon>
        <taxon>Evosea</taxon>
        <taxon>Eumycetozoa</taxon>
        <taxon>Dictyostelia</taxon>
        <taxon>Acytosteliales</taxon>
        <taxon>Cavenderiaceae</taxon>
        <taxon>Cavenderia</taxon>
    </lineage>
</organism>
<accession>F4Q455</accession>
<gene>
    <name evidence="1" type="ORF">DFA_08756</name>
</gene>
<reference evidence="2" key="1">
    <citation type="journal article" date="2011" name="Genome Res.">
        <title>Phylogeny-wide analysis of social amoeba genomes highlights ancient origins for complex intercellular communication.</title>
        <authorList>
            <person name="Heidel A.J."/>
            <person name="Lawal H.M."/>
            <person name="Felder M."/>
            <person name="Schilde C."/>
            <person name="Helps N.R."/>
            <person name="Tunggal B."/>
            <person name="Rivero F."/>
            <person name="John U."/>
            <person name="Schleicher M."/>
            <person name="Eichinger L."/>
            <person name="Platzer M."/>
            <person name="Noegel A.A."/>
            <person name="Schaap P."/>
            <person name="Gloeckner G."/>
        </authorList>
    </citation>
    <scope>NUCLEOTIDE SEQUENCE [LARGE SCALE GENOMIC DNA]</scope>
    <source>
        <strain evidence="2">SH3</strain>
    </source>
</reference>
<protein>
    <submittedName>
        <fullName evidence="1">Uncharacterized protein</fullName>
    </submittedName>
</protein>